<accession>A0ABQ8H2M5</accession>
<dbReference type="InterPro" id="IPR044851">
    <property type="entry name" value="Wax_synthase"/>
</dbReference>
<evidence type="ECO:0000256" key="8">
    <source>
        <dbReference type="ARBA" id="ARBA00023315"/>
    </source>
</evidence>
<evidence type="ECO:0000256" key="2">
    <source>
        <dbReference type="ARBA" id="ARBA00007282"/>
    </source>
</evidence>
<feature type="transmembrane region" description="Helical" evidence="9">
    <location>
        <begin position="644"/>
        <end position="664"/>
    </location>
</feature>
<comment type="subcellular location">
    <subcellularLocation>
        <location evidence="1">Membrane</location>
        <topology evidence="1">Multi-pass membrane protein</topology>
    </subcellularLocation>
</comment>
<feature type="transmembrane region" description="Helical" evidence="9">
    <location>
        <begin position="418"/>
        <end position="439"/>
    </location>
</feature>
<feature type="transmembrane region" description="Helical" evidence="9">
    <location>
        <begin position="475"/>
        <end position="497"/>
    </location>
</feature>
<feature type="domain" description="Wax synthase" evidence="10">
    <location>
        <begin position="530"/>
        <end position="616"/>
    </location>
</feature>
<evidence type="ECO:0000256" key="9">
    <source>
        <dbReference type="SAM" id="Phobius"/>
    </source>
</evidence>
<evidence type="ECO:0000259" key="10">
    <source>
        <dbReference type="Pfam" id="PF13813"/>
    </source>
</evidence>
<feature type="transmembrane region" description="Helical" evidence="9">
    <location>
        <begin position="309"/>
        <end position="327"/>
    </location>
</feature>
<keyword evidence="4 9" id="KW-0812">Transmembrane</keyword>
<feature type="transmembrane region" description="Helical" evidence="9">
    <location>
        <begin position="451"/>
        <end position="469"/>
    </location>
</feature>
<feature type="transmembrane region" description="Helical" evidence="9">
    <location>
        <begin position="676"/>
        <end position="694"/>
    </location>
</feature>
<feature type="transmembrane region" description="Helical" evidence="9">
    <location>
        <begin position="92"/>
        <end position="112"/>
    </location>
</feature>
<keyword evidence="3" id="KW-0808">Transferase</keyword>
<keyword evidence="8" id="KW-0012">Acyltransferase</keyword>
<sequence length="697" mass="79976">MCAAPARFFGFELEPQFNEPYLATSLQDFWGRRWNLMVTSILRPTVYLPIRRISTRIAGEKGARLVGVVATFVVSGLIHELIYYYLTRVPPTWEVTWFFVLQGVCVAVEILVKRMVANRPWWRLHRAVSGPLSLGFVAATGFWLFFPQLLRNKLDEKKYIDLEKMMMIKNLIKVLVQAIIGLCYCYFVSSKIPKGLSRLVSLLPIISLFIFLPLNLSSSSFLHLTFITAAYLVWLANFKLLLFAFDQGPLSTSSSSPSPSPTNNLLHFILIASLPIKAITIKNNNNNTYPSHQKPYHHYYLQKFCPKRVLFVGKVILLVIVLHVYQYKEYLHDHVVSSLYCCHLYLEVEIALAFFVAPARLLGFEVEPQFNEPYLATSLQDFWGRRWNVMVSSILRPTVYDPVKYVSTRVIGQRWAPLPGTIAVFTVSGLMHELIFYYVTRAPPTWEQLRFFLLHGVCLVVEVVVKNMVGNRWRLHGAVSGPLTVGFVGATTVWLYFPFLIRNNFIENSSIEIVLALFAAPARFLGFKVEPQFNEPYLATSLQDFWGRRWNLMVSSILRSTVYDPVKYVSTRVIGQRWATFPSIIAVFTVSGLMHELILYYVTRAPPTWEQLQFFLLHGVCLVVEILVKMLVADRWRLHGAVSGPLTVAFVGATSAWLYFPFLIRNNLFENSSSELLILINFIKDIVTQILVFIRVF</sequence>
<feature type="transmembrane region" description="Helical" evidence="9">
    <location>
        <begin position="614"/>
        <end position="632"/>
    </location>
</feature>
<keyword evidence="12" id="KW-1185">Reference proteome</keyword>
<feature type="transmembrane region" description="Helical" evidence="9">
    <location>
        <begin position="199"/>
        <end position="216"/>
    </location>
</feature>
<keyword evidence="5 9" id="KW-1133">Transmembrane helix</keyword>
<evidence type="ECO:0000313" key="11">
    <source>
        <dbReference type="EMBL" id="KAH7544455.1"/>
    </source>
</evidence>
<feature type="domain" description="Wax synthase" evidence="10">
    <location>
        <begin position="367"/>
        <end position="454"/>
    </location>
</feature>
<dbReference type="PANTHER" id="PTHR31595">
    <property type="entry name" value="LONG-CHAIN-ALCOHOL O-FATTY-ACYLTRANSFERASE 3-RELATED"/>
    <property type="match status" value="1"/>
</dbReference>
<proteinExistence type="inferred from homology"/>
<gene>
    <name evidence="11" type="ORF">JRO89_XS15G0169300</name>
</gene>
<feature type="transmembrane region" description="Helical" evidence="9">
    <location>
        <begin position="222"/>
        <end position="245"/>
    </location>
</feature>
<evidence type="ECO:0000313" key="12">
    <source>
        <dbReference type="Proteomes" id="UP000827721"/>
    </source>
</evidence>
<comment type="similarity">
    <text evidence="2">Belongs to the wax synthase family.</text>
</comment>
<dbReference type="Pfam" id="PF13813">
    <property type="entry name" value="MBOAT_2"/>
    <property type="match status" value="3"/>
</dbReference>
<feature type="transmembrane region" description="Helical" evidence="9">
    <location>
        <begin position="124"/>
        <end position="146"/>
    </location>
</feature>
<evidence type="ECO:0000256" key="7">
    <source>
        <dbReference type="ARBA" id="ARBA00023136"/>
    </source>
</evidence>
<dbReference type="PANTHER" id="PTHR31595:SF70">
    <property type="entry name" value="LONG-CHAIN-ALCOHOL O-FATTY-ACYLTRANSFERASE 3-RELATED"/>
    <property type="match status" value="1"/>
</dbReference>
<evidence type="ECO:0000256" key="3">
    <source>
        <dbReference type="ARBA" id="ARBA00022679"/>
    </source>
</evidence>
<feature type="transmembrane region" description="Helical" evidence="9">
    <location>
        <begin position="578"/>
        <end position="602"/>
    </location>
</feature>
<reference evidence="11 12" key="1">
    <citation type="submission" date="2021-02" db="EMBL/GenBank/DDBJ databases">
        <title>Plant Genome Project.</title>
        <authorList>
            <person name="Zhang R.-G."/>
        </authorList>
    </citation>
    <scope>NUCLEOTIDE SEQUENCE [LARGE SCALE GENOMIC DNA]</scope>
    <source>
        <tissue evidence="11">Leaves</tissue>
    </source>
</reference>
<feature type="transmembrane region" description="Helical" evidence="9">
    <location>
        <begin position="62"/>
        <end position="86"/>
    </location>
</feature>
<dbReference type="Proteomes" id="UP000827721">
    <property type="component" value="Unassembled WGS sequence"/>
</dbReference>
<keyword evidence="7 9" id="KW-0472">Membrane</keyword>
<dbReference type="EMBL" id="JAFEMO010000015">
    <property type="protein sequence ID" value="KAH7544455.1"/>
    <property type="molecule type" value="Genomic_DNA"/>
</dbReference>
<feature type="transmembrane region" description="Helical" evidence="9">
    <location>
        <begin position="166"/>
        <end position="187"/>
    </location>
</feature>
<organism evidence="11 12">
    <name type="scientific">Xanthoceras sorbifolium</name>
    <dbReference type="NCBI Taxonomy" id="99658"/>
    <lineage>
        <taxon>Eukaryota</taxon>
        <taxon>Viridiplantae</taxon>
        <taxon>Streptophyta</taxon>
        <taxon>Embryophyta</taxon>
        <taxon>Tracheophyta</taxon>
        <taxon>Spermatophyta</taxon>
        <taxon>Magnoliopsida</taxon>
        <taxon>eudicotyledons</taxon>
        <taxon>Gunneridae</taxon>
        <taxon>Pentapetalae</taxon>
        <taxon>rosids</taxon>
        <taxon>malvids</taxon>
        <taxon>Sapindales</taxon>
        <taxon>Sapindaceae</taxon>
        <taxon>Xanthoceroideae</taxon>
        <taxon>Xanthoceras</taxon>
    </lineage>
</organism>
<comment type="caution">
    <text evidence="11">The sequence shown here is derived from an EMBL/GenBank/DDBJ whole genome shotgun (WGS) entry which is preliminary data.</text>
</comment>
<evidence type="ECO:0000256" key="6">
    <source>
        <dbReference type="ARBA" id="ARBA00023098"/>
    </source>
</evidence>
<dbReference type="InterPro" id="IPR032805">
    <property type="entry name" value="Wax_synthase_dom"/>
</dbReference>
<protein>
    <recommendedName>
        <fullName evidence="10">Wax synthase domain-containing protein</fullName>
    </recommendedName>
</protein>
<evidence type="ECO:0000256" key="4">
    <source>
        <dbReference type="ARBA" id="ARBA00022692"/>
    </source>
</evidence>
<evidence type="ECO:0000256" key="1">
    <source>
        <dbReference type="ARBA" id="ARBA00004141"/>
    </source>
</evidence>
<name>A0ABQ8H2M5_9ROSI</name>
<feature type="domain" description="Wax synthase" evidence="10">
    <location>
        <begin position="14"/>
        <end position="100"/>
    </location>
</feature>
<keyword evidence="6" id="KW-0443">Lipid metabolism</keyword>
<evidence type="ECO:0000256" key="5">
    <source>
        <dbReference type="ARBA" id="ARBA00022989"/>
    </source>
</evidence>